<reference evidence="2 3" key="1">
    <citation type="submission" date="2016-10" db="EMBL/GenBank/DDBJ databases">
        <authorList>
            <person name="de Groot N.N."/>
        </authorList>
    </citation>
    <scope>NUCLEOTIDE SEQUENCE [LARGE SCALE GENOMIC DNA]</scope>
    <source>
        <strain evidence="2 3">RK1</strain>
    </source>
</reference>
<dbReference type="SUPFAM" id="SSF88723">
    <property type="entry name" value="PIN domain-like"/>
    <property type="match status" value="1"/>
</dbReference>
<dbReference type="InterPro" id="IPR029060">
    <property type="entry name" value="PIN-like_dom_sf"/>
</dbReference>
<dbReference type="OrthoDB" id="9802590at2"/>
<dbReference type="NCBIfam" id="TIGR00305">
    <property type="entry name" value="putative toxin-antitoxin system toxin component, PIN family"/>
    <property type="match status" value="1"/>
</dbReference>
<dbReference type="PANTHER" id="PTHR34610:SF3">
    <property type="entry name" value="SSL7007 PROTEIN"/>
    <property type="match status" value="1"/>
</dbReference>
<dbReference type="SMART" id="SM00670">
    <property type="entry name" value="PINc"/>
    <property type="match status" value="1"/>
</dbReference>
<evidence type="ECO:0000313" key="3">
    <source>
        <dbReference type="Proteomes" id="UP000198670"/>
    </source>
</evidence>
<dbReference type="AlphaFoldDB" id="A0A1I3IF97"/>
<dbReference type="Proteomes" id="UP000198670">
    <property type="component" value="Unassembled WGS sequence"/>
</dbReference>
<evidence type="ECO:0000259" key="1">
    <source>
        <dbReference type="SMART" id="SM00670"/>
    </source>
</evidence>
<dbReference type="RefSeq" id="WP_090626339.1">
    <property type="nucleotide sequence ID" value="NZ_FOQO01000004.1"/>
</dbReference>
<proteinExistence type="predicted"/>
<organism evidence="2 3">
    <name type="scientific">Parapedobacter indicus</name>
    <dbReference type="NCBI Taxonomy" id="1477437"/>
    <lineage>
        <taxon>Bacteria</taxon>
        <taxon>Pseudomonadati</taxon>
        <taxon>Bacteroidota</taxon>
        <taxon>Sphingobacteriia</taxon>
        <taxon>Sphingobacteriales</taxon>
        <taxon>Sphingobacteriaceae</taxon>
        <taxon>Parapedobacter</taxon>
    </lineage>
</organism>
<protein>
    <submittedName>
        <fullName evidence="2">Putative toxin-antitoxin system toxin component, PIN family</fullName>
    </submittedName>
</protein>
<name>A0A1I3IF97_9SPHI</name>
<dbReference type="PANTHER" id="PTHR34610">
    <property type="entry name" value="SSL7007 PROTEIN"/>
    <property type="match status" value="1"/>
</dbReference>
<gene>
    <name evidence="2" type="ORF">SAMN05444682_10463</name>
</gene>
<accession>A0A1I3IF97</accession>
<dbReference type="InterPro" id="IPR002850">
    <property type="entry name" value="PIN_toxin-like"/>
</dbReference>
<keyword evidence="3" id="KW-1185">Reference proteome</keyword>
<dbReference type="Pfam" id="PF13470">
    <property type="entry name" value="PIN_3"/>
    <property type="match status" value="1"/>
</dbReference>
<sequence>MVVVLDSNVRLSAIGPNSPLRYIWNSFLDGAFKIAVNQDILTEYEEILQEHAPRATKIVMDIFEESIDVLYQRVSYNWDAIKKDRDDNKFFDVAVASSADYLVTNDKHFNVAKNWHFPK</sequence>
<feature type="domain" description="PIN" evidence="1">
    <location>
        <begin position="1"/>
        <end position="111"/>
    </location>
</feature>
<evidence type="ECO:0000313" key="2">
    <source>
        <dbReference type="EMBL" id="SFI46497.1"/>
    </source>
</evidence>
<dbReference type="InterPro" id="IPR002716">
    <property type="entry name" value="PIN_dom"/>
</dbReference>
<dbReference type="STRING" id="1477437.SAMN05444682_10463"/>
<dbReference type="EMBL" id="FOQO01000004">
    <property type="protein sequence ID" value="SFI46497.1"/>
    <property type="molecule type" value="Genomic_DNA"/>
</dbReference>